<evidence type="ECO:0000256" key="8">
    <source>
        <dbReference type="SAM" id="SignalP"/>
    </source>
</evidence>
<dbReference type="InterPro" id="IPR037066">
    <property type="entry name" value="Plug_dom_sf"/>
</dbReference>
<dbReference type="Pfam" id="PF07715">
    <property type="entry name" value="Plug"/>
    <property type="match status" value="1"/>
</dbReference>
<evidence type="ECO:0000313" key="10">
    <source>
        <dbReference type="EMBL" id="SFE82032.1"/>
    </source>
</evidence>
<dbReference type="SUPFAM" id="SSF56935">
    <property type="entry name" value="Porins"/>
    <property type="match status" value="1"/>
</dbReference>
<keyword evidence="11" id="KW-1185">Reference proteome</keyword>
<keyword evidence="4 7" id="KW-0812">Transmembrane</keyword>
<dbReference type="InterPro" id="IPR023997">
    <property type="entry name" value="TonB-dep_OMP_SusC/RagA_CS"/>
</dbReference>
<evidence type="ECO:0000256" key="2">
    <source>
        <dbReference type="ARBA" id="ARBA00022448"/>
    </source>
</evidence>
<dbReference type="Pfam" id="PF13715">
    <property type="entry name" value="CarbopepD_reg_2"/>
    <property type="match status" value="1"/>
</dbReference>
<evidence type="ECO:0000256" key="1">
    <source>
        <dbReference type="ARBA" id="ARBA00004571"/>
    </source>
</evidence>
<organism evidence="10 11">
    <name type="scientific">Thermoflexibacter ruber</name>
    <dbReference type="NCBI Taxonomy" id="1003"/>
    <lineage>
        <taxon>Bacteria</taxon>
        <taxon>Pseudomonadati</taxon>
        <taxon>Bacteroidota</taxon>
        <taxon>Cytophagia</taxon>
        <taxon>Cytophagales</taxon>
        <taxon>Thermoflexibacteraceae</taxon>
        <taxon>Thermoflexibacter</taxon>
    </lineage>
</organism>
<accession>A0A1I2DN21</accession>
<dbReference type="AlphaFoldDB" id="A0A1I2DN21"/>
<protein>
    <submittedName>
        <fullName evidence="10">TonB-linked outer membrane protein, SusC/RagA family</fullName>
    </submittedName>
</protein>
<evidence type="ECO:0000256" key="5">
    <source>
        <dbReference type="ARBA" id="ARBA00023136"/>
    </source>
</evidence>
<dbReference type="Proteomes" id="UP000199513">
    <property type="component" value="Unassembled WGS sequence"/>
</dbReference>
<comment type="subcellular location">
    <subcellularLocation>
        <location evidence="1 7">Cell outer membrane</location>
        <topology evidence="1 7">Multi-pass membrane protein</topology>
    </subcellularLocation>
</comment>
<dbReference type="Gene3D" id="2.170.130.10">
    <property type="entry name" value="TonB-dependent receptor, plug domain"/>
    <property type="match status" value="1"/>
</dbReference>
<reference evidence="10 11" key="1">
    <citation type="submission" date="2016-10" db="EMBL/GenBank/DDBJ databases">
        <authorList>
            <person name="de Groot N.N."/>
        </authorList>
    </citation>
    <scope>NUCLEOTIDE SEQUENCE [LARGE SCALE GENOMIC DNA]</scope>
    <source>
        <strain>GEY</strain>
        <strain evidence="11">DSM 9560</strain>
    </source>
</reference>
<evidence type="ECO:0000256" key="7">
    <source>
        <dbReference type="PROSITE-ProRule" id="PRU01360"/>
    </source>
</evidence>
<keyword evidence="6 7" id="KW-0998">Cell outer membrane</keyword>
<dbReference type="Gene3D" id="2.40.170.20">
    <property type="entry name" value="TonB-dependent receptor, beta-barrel domain"/>
    <property type="match status" value="1"/>
</dbReference>
<dbReference type="SUPFAM" id="SSF49464">
    <property type="entry name" value="Carboxypeptidase regulatory domain-like"/>
    <property type="match status" value="1"/>
</dbReference>
<dbReference type="Gene3D" id="2.60.40.1120">
    <property type="entry name" value="Carboxypeptidase-like, regulatory domain"/>
    <property type="match status" value="1"/>
</dbReference>
<dbReference type="NCBIfam" id="TIGR04056">
    <property type="entry name" value="OMP_RagA_SusC"/>
    <property type="match status" value="1"/>
</dbReference>
<dbReference type="STRING" id="1003.SAMN04488541_100796"/>
<feature type="signal peptide" evidence="8">
    <location>
        <begin position="1"/>
        <end position="25"/>
    </location>
</feature>
<feature type="domain" description="TonB-dependent receptor plug" evidence="9">
    <location>
        <begin position="251"/>
        <end position="379"/>
    </location>
</feature>
<keyword evidence="8" id="KW-0732">Signal</keyword>
<dbReference type="GO" id="GO:0009279">
    <property type="term" value="C:cell outer membrane"/>
    <property type="evidence" value="ECO:0007669"/>
    <property type="project" value="UniProtKB-SubCell"/>
</dbReference>
<evidence type="ECO:0000259" key="9">
    <source>
        <dbReference type="Pfam" id="PF07715"/>
    </source>
</evidence>
<sequence>MKTNKTIKQLLMAICAWLVFSPTFAQDYPAVLVKNSGKSLTQVYAPASKIYLNEALEKLKSRFKISFFYNPQLVNHQIVKFMETDEDLDKQLEALLTPLDLTFQKIDQSVYVITQKNSRGTKANQKKEGEIGQQRTHVTDDLIEMFTPKSVKFGMRMSKLITGRVIDEETNLPMPGVNVVVKNTTVGTTTDSDGKFSISVPDDAKVLLFSSIGYKTLEVPIGSQVVMNVKLSPDITALKEIIVVGYGEQKREDVTGSISSIKAQELKTVPMAGIDQLMQGRASGVMVTQNTGQPGGGVSVRIRGITSLTGSNEPLYVIDGVPFTGDGVQSQAFSAFGGGGGQTSQSILSSINPADIVSVDILKDASATAIYGSRASNGVVLITTKRGKANDSKINYDTYYGFQQVPKYLPVMNLQEYASFINQIRAENSQQPQEEFRDVSLLGKGTDWQRQIFRTAPIVNHQIGLSGGKDKIQYYVSGGYFQQDGIIVGSNFDRYTIRVNLDNQAKDWLKIGTSITASRTNQRVTLTDDDNGVVSAALLQAPNIPVSYPDGSWGGPEDINSGLQTNPVAMALLRDVRRMQNRFLGNFYADVNLYKGLTFRSSFGGDITYSENTAYNPTYQWGAVINTQNKYIRGNNQSFFWMWQNYLTYNKSIGEDHKLTGMIGHEAMKSQYEWLSGTRTGFYSNDVQALNAGTAISATNENGKGASTLESVFGRVNYGFRDKYNLTVTYRIDGSSKFGPSNRWGAFPSVAGAWTISNESFMKDIKSISNLKLRAGYGVVGNQNINNYAFGAALKPIITAYGTGFFVDKIPNSSVRWESATQTNLGLDVGLFNDRITFSVDVYDKTSKDFLYILPLPAYTGAGSNWDDIQAPYVNLGKMQNKGIDLTVNTENINANGFSWRSTLILSAYRNKVLELVDDKSAIFRNVQWFNTVTKSAVGQPVGQFYGFVTDGIFQTLDEVNSAPAQADKVAQGNGTWVGDIRFKNLDETPVNGKQVIDGNDRTYIGSPHPKFTFGFTNSLTYKNFDISIFLQGSYGNKIFNFTRRHTEGMNGVAMNQLRSVTNRWTTDNPSNTMPRMVLGDPNGNNRVSDRFVEDGSYLRIQNIAFGYVLPNNFLNRFRLSKLRLYGAIQNLWTFTKYTGYDPELGAYNQDALLMNVDNGHYPNPRTYTLGLNIEF</sequence>
<evidence type="ECO:0000256" key="6">
    <source>
        <dbReference type="ARBA" id="ARBA00023237"/>
    </source>
</evidence>
<comment type="similarity">
    <text evidence="7">Belongs to the TonB-dependent receptor family.</text>
</comment>
<proteinExistence type="inferred from homology"/>
<evidence type="ECO:0000256" key="3">
    <source>
        <dbReference type="ARBA" id="ARBA00022452"/>
    </source>
</evidence>
<keyword evidence="5 7" id="KW-0472">Membrane</keyword>
<dbReference type="InterPro" id="IPR039426">
    <property type="entry name" value="TonB-dep_rcpt-like"/>
</dbReference>
<gene>
    <name evidence="10" type="ORF">SAMN04488541_100796</name>
</gene>
<dbReference type="NCBIfam" id="TIGR04057">
    <property type="entry name" value="SusC_RagA_signa"/>
    <property type="match status" value="1"/>
</dbReference>
<dbReference type="InterPro" id="IPR012910">
    <property type="entry name" value="Plug_dom"/>
</dbReference>
<dbReference type="InterPro" id="IPR036942">
    <property type="entry name" value="Beta-barrel_TonB_sf"/>
</dbReference>
<dbReference type="EMBL" id="FONY01000007">
    <property type="protein sequence ID" value="SFE82032.1"/>
    <property type="molecule type" value="Genomic_DNA"/>
</dbReference>
<evidence type="ECO:0000313" key="11">
    <source>
        <dbReference type="Proteomes" id="UP000199513"/>
    </source>
</evidence>
<feature type="chain" id="PRO_5011452790" evidence="8">
    <location>
        <begin position="26"/>
        <end position="1176"/>
    </location>
</feature>
<name>A0A1I2DN21_9BACT</name>
<dbReference type="PROSITE" id="PS52016">
    <property type="entry name" value="TONB_DEPENDENT_REC_3"/>
    <property type="match status" value="1"/>
</dbReference>
<dbReference type="InterPro" id="IPR023996">
    <property type="entry name" value="TonB-dep_OMP_SusC/RagA"/>
</dbReference>
<evidence type="ECO:0000256" key="4">
    <source>
        <dbReference type="ARBA" id="ARBA00022692"/>
    </source>
</evidence>
<dbReference type="FunFam" id="2.170.130.10:FF:000008">
    <property type="entry name" value="SusC/RagA family TonB-linked outer membrane protein"/>
    <property type="match status" value="1"/>
</dbReference>
<dbReference type="InterPro" id="IPR008969">
    <property type="entry name" value="CarboxyPept-like_regulatory"/>
</dbReference>
<keyword evidence="3 7" id="KW-1134">Transmembrane beta strand</keyword>
<keyword evidence="2 7" id="KW-0813">Transport</keyword>